<protein>
    <recommendedName>
        <fullName evidence="4">DUF4460 domain-containing protein</fullName>
    </recommendedName>
</protein>
<dbReference type="OrthoDB" id="2097874at2759"/>
<sequence>MASTALSELRLLAKPLMRNVMLRIHPDFYANEPVIRQKNQDSVQRLQELMRPLFEDMNSAHSRAELSAAFQAKITSKPIEVGFRESGDSDLSSVVFSFNKARTPGLPQLQAQRTADLLSLCSSLKIQINPSTLDDIKAAVHAMGAGSQKPVTLEAAMVDSAISRFQAAREREAKANRERRQASSSNIKEELTRHLRQQQYFVKGARDAGPMQMRLNRDSVYFAPNVPPSSYARILAHIDSKLPLLGYSSWSNLPVMVVSSLESALKGDKPKYPGFVMIPATIRNIQVRHVPPFEPAQYPPS</sequence>
<evidence type="ECO:0000256" key="1">
    <source>
        <dbReference type="SAM" id="MobiDB-lite"/>
    </source>
</evidence>
<accession>A0A9W8GFB3</accession>
<evidence type="ECO:0000313" key="3">
    <source>
        <dbReference type="Proteomes" id="UP001151516"/>
    </source>
</evidence>
<proteinExistence type="predicted"/>
<dbReference type="EMBL" id="JANBTX010000065">
    <property type="protein sequence ID" value="KAJ2687677.1"/>
    <property type="molecule type" value="Genomic_DNA"/>
</dbReference>
<reference evidence="2" key="1">
    <citation type="submission" date="2022-07" db="EMBL/GenBank/DDBJ databases">
        <title>Phylogenomic reconstructions and comparative analyses of Kickxellomycotina fungi.</title>
        <authorList>
            <person name="Reynolds N.K."/>
            <person name="Stajich J.E."/>
            <person name="Barry K."/>
            <person name="Grigoriev I.V."/>
            <person name="Crous P."/>
            <person name="Smith M.E."/>
        </authorList>
    </citation>
    <scope>NUCLEOTIDE SEQUENCE</scope>
    <source>
        <strain evidence="2">CBS 109367</strain>
    </source>
</reference>
<name>A0A9W8GFB3_9FUNG</name>
<evidence type="ECO:0000313" key="2">
    <source>
        <dbReference type="EMBL" id="KAJ2687677.1"/>
    </source>
</evidence>
<dbReference type="Proteomes" id="UP001151516">
    <property type="component" value="Unassembled WGS sequence"/>
</dbReference>
<feature type="region of interest" description="Disordered" evidence="1">
    <location>
        <begin position="170"/>
        <end position="189"/>
    </location>
</feature>
<evidence type="ECO:0008006" key="4">
    <source>
        <dbReference type="Google" id="ProtNLM"/>
    </source>
</evidence>
<keyword evidence="3" id="KW-1185">Reference proteome</keyword>
<gene>
    <name evidence="2" type="ORF">IWW39_002753</name>
</gene>
<dbReference type="AlphaFoldDB" id="A0A9W8GFB3"/>
<organism evidence="2 3">
    <name type="scientific">Coemansia spiralis</name>
    <dbReference type="NCBI Taxonomy" id="417178"/>
    <lineage>
        <taxon>Eukaryota</taxon>
        <taxon>Fungi</taxon>
        <taxon>Fungi incertae sedis</taxon>
        <taxon>Zoopagomycota</taxon>
        <taxon>Kickxellomycotina</taxon>
        <taxon>Kickxellomycetes</taxon>
        <taxon>Kickxellales</taxon>
        <taxon>Kickxellaceae</taxon>
        <taxon>Coemansia</taxon>
    </lineage>
</organism>
<comment type="caution">
    <text evidence="2">The sequence shown here is derived from an EMBL/GenBank/DDBJ whole genome shotgun (WGS) entry which is preliminary data.</text>
</comment>